<evidence type="ECO:0000313" key="3">
    <source>
        <dbReference type="EMBL" id="KAL2794724.1"/>
    </source>
</evidence>
<keyword evidence="1" id="KW-1133">Transmembrane helix</keyword>
<proteinExistence type="predicted"/>
<dbReference type="InterPro" id="IPR056121">
    <property type="entry name" value="DUF7704"/>
</dbReference>
<feature type="transmembrane region" description="Helical" evidence="1">
    <location>
        <begin position="139"/>
        <end position="160"/>
    </location>
</feature>
<dbReference type="Pfam" id="PF24803">
    <property type="entry name" value="DUF7704"/>
    <property type="match status" value="1"/>
</dbReference>
<dbReference type="PANTHER" id="PTHR37019:SF2">
    <property type="entry name" value="EXPERA DOMAIN-CONTAINING PROTEIN"/>
    <property type="match status" value="1"/>
</dbReference>
<protein>
    <recommendedName>
        <fullName evidence="2">DUF7704 domain-containing protein</fullName>
    </recommendedName>
</protein>
<feature type="domain" description="DUF7704" evidence="2">
    <location>
        <begin position="25"/>
        <end position="165"/>
    </location>
</feature>
<keyword evidence="1" id="KW-0472">Membrane</keyword>
<keyword evidence="1" id="KW-0812">Transmembrane</keyword>
<dbReference type="Proteomes" id="UP001610563">
    <property type="component" value="Unassembled WGS sequence"/>
</dbReference>
<gene>
    <name evidence="3" type="ORF">BJX66DRAFT_303372</name>
</gene>
<organism evidence="3 4">
    <name type="scientific">Aspergillus keveii</name>
    <dbReference type="NCBI Taxonomy" id="714993"/>
    <lineage>
        <taxon>Eukaryota</taxon>
        <taxon>Fungi</taxon>
        <taxon>Dikarya</taxon>
        <taxon>Ascomycota</taxon>
        <taxon>Pezizomycotina</taxon>
        <taxon>Eurotiomycetes</taxon>
        <taxon>Eurotiomycetidae</taxon>
        <taxon>Eurotiales</taxon>
        <taxon>Aspergillaceae</taxon>
        <taxon>Aspergillus</taxon>
        <taxon>Aspergillus subgen. Nidulantes</taxon>
    </lineage>
</organism>
<reference evidence="3 4" key="1">
    <citation type="submission" date="2024-07" db="EMBL/GenBank/DDBJ databases">
        <title>Section-level genome sequencing and comparative genomics of Aspergillus sections Usti and Cavernicolus.</title>
        <authorList>
            <consortium name="Lawrence Berkeley National Laboratory"/>
            <person name="Nybo J.L."/>
            <person name="Vesth T.C."/>
            <person name="Theobald S."/>
            <person name="Frisvad J.C."/>
            <person name="Larsen T.O."/>
            <person name="Kjaerboelling I."/>
            <person name="Rothschild-Mancinelli K."/>
            <person name="Lyhne E.K."/>
            <person name="Kogle M.E."/>
            <person name="Barry K."/>
            <person name="Clum A."/>
            <person name="Na H."/>
            <person name="Ledsgaard L."/>
            <person name="Lin J."/>
            <person name="Lipzen A."/>
            <person name="Kuo A."/>
            <person name="Riley R."/>
            <person name="Mondo S."/>
            <person name="Labutti K."/>
            <person name="Haridas S."/>
            <person name="Pangalinan J."/>
            <person name="Salamov A.A."/>
            <person name="Simmons B.A."/>
            <person name="Magnuson J.K."/>
            <person name="Chen J."/>
            <person name="Drula E."/>
            <person name="Henrissat B."/>
            <person name="Wiebenga A."/>
            <person name="Lubbers R.J."/>
            <person name="Gomes A.C."/>
            <person name="Makela M.R."/>
            <person name="Stajich J."/>
            <person name="Grigoriev I.V."/>
            <person name="Mortensen U.H."/>
            <person name="De Vries R.P."/>
            <person name="Baker S.E."/>
            <person name="Andersen M.R."/>
        </authorList>
    </citation>
    <scope>NUCLEOTIDE SEQUENCE [LARGE SCALE GENOMIC DNA]</scope>
    <source>
        <strain evidence="3 4">CBS 209.92</strain>
    </source>
</reference>
<comment type="caution">
    <text evidence="3">The sequence shown here is derived from an EMBL/GenBank/DDBJ whole genome shotgun (WGS) entry which is preliminary data.</text>
</comment>
<feature type="transmembrane region" description="Helical" evidence="1">
    <location>
        <begin position="77"/>
        <end position="95"/>
    </location>
</feature>
<feature type="transmembrane region" description="Helical" evidence="1">
    <location>
        <begin position="12"/>
        <end position="28"/>
    </location>
</feature>
<sequence>MMRSLSVDVVEHLPYYACSFIMALLLSPGPRFVFCVVEPVLLFSGFTFMAFSTPTYVTSLSPTPHSSEPLPTEHTLAFQLCNVYLILAFINIFVLNTTGEIKVVRAYLSALWWGDMGHLGSTAWCLGRAGMSTASSWSFVIWANFLIPSFLFLARTLYFLGVFGPDAIVTGEKDK</sequence>
<keyword evidence="4" id="KW-1185">Reference proteome</keyword>
<dbReference type="EMBL" id="JBFTWV010000042">
    <property type="protein sequence ID" value="KAL2794724.1"/>
    <property type="molecule type" value="Genomic_DNA"/>
</dbReference>
<evidence type="ECO:0000259" key="2">
    <source>
        <dbReference type="Pfam" id="PF24803"/>
    </source>
</evidence>
<name>A0ABR4G6S1_9EURO</name>
<evidence type="ECO:0000313" key="4">
    <source>
        <dbReference type="Proteomes" id="UP001610563"/>
    </source>
</evidence>
<dbReference type="PANTHER" id="PTHR37019">
    <property type="entry name" value="CHROMOSOME 1, WHOLE GENOME SHOTGUN SEQUENCE"/>
    <property type="match status" value="1"/>
</dbReference>
<feature type="transmembrane region" description="Helical" evidence="1">
    <location>
        <begin position="40"/>
        <end position="57"/>
    </location>
</feature>
<accession>A0ABR4G6S1</accession>
<evidence type="ECO:0000256" key="1">
    <source>
        <dbReference type="SAM" id="Phobius"/>
    </source>
</evidence>